<organism evidence="1 2">
    <name type="scientific">Aspergillus aculeatinus CBS 121060</name>
    <dbReference type="NCBI Taxonomy" id="1448322"/>
    <lineage>
        <taxon>Eukaryota</taxon>
        <taxon>Fungi</taxon>
        <taxon>Dikarya</taxon>
        <taxon>Ascomycota</taxon>
        <taxon>Pezizomycotina</taxon>
        <taxon>Eurotiomycetes</taxon>
        <taxon>Eurotiomycetidae</taxon>
        <taxon>Eurotiales</taxon>
        <taxon>Aspergillaceae</taxon>
        <taxon>Aspergillus</taxon>
        <taxon>Aspergillus subgen. Circumdati</taxon>
    </lineage>
</organism>
<gene>
    <name evidence="1" type="ORF">BO66DRAFT_443786</name>
</gene>
<proteinExistence type="predicted"/>
<keyword evidence="2" id="KW-1185">Reference proteome</keyword>
<accession>A0ACD1GTE5</accession>
<name>A0ACD1GTE5_9EURO</name>
<evidence type="ECO:0000313" key="2">
    <source>
        <dbReference type="Proteomes" id="UP000249661"/>
    </source>
</evidence>
<dbReference type="EMBL" id="KZ825008">
    <property type="protein sequence ID" value="RAH64610.1"/>
    <property type="molecule type" value="Genomic_DNA"/>
</dbReference>
<reference evidence="1" key="1">
    <citation type="submission" date="2018-02" db="EMBL/GenBank/DDBJ databases">
        <title>The genomes of Aspergillus section Nigri reveals drivers in fungal speciation.</title>
        <authorList>
            <consortium name="DOE Joint Genome Institute"/>
            <person name="Vesth T.C."/>
            <person name="Nybo J."/>
            <person name="Theobald S."/>
            <person name="Brandl J."/>
            <person name="Frisvad J.C."/>
            <person name="Nielsen K.F."/>
            <person name="Lyhne E.K."/>
            <person name="Kogle M.E."/>
            <person name="Kuo A."/>
            <person name="Riley R."/>
            <person name="Clum A."/>
            <person name="Nolan M."/>
            <person name="Lipzen A."/>
            <person name="Salamov A."/>
            <person name="Henrissat B."/>
            <person name="Wiebenga A."/>
            <person name="De vries R.P."/>
            <person name="Grigoriev I.V."/>
            <person name="Mortensen U.H."/>
            <person name="Andersen M.R."/>
            <person name="Baker S.E."/>
        </authorList>
    </citation>
    <scope>NUCLEOTIDE SEQUENCE</scope>
    <source>
        <strain evidence="1">CBS 121060</strain>
    </source>
</reference>
<evidence type="ECO:0000313" key="1">
    <source>
        <dbReference type="EMBL" id="RAH64610.1"/>
    </source>
</evidence>
<protein>
    <submittedName>
        <fullName evidence="1">Uncharacterized protein</fullName>
    </submittedName>
</protein>
<dbReference type="Proteomes" id="UP000249661">
    <property type="component" value="Unassembled WGS sequence"/>
</dbReference>
<sequence length="367" mass="41685">MTLWKSTLRVGSAPCSLTDSLTHWTLQSLLQPDHPAEASTSVLQELLGLLSACADEEGDIYRHHERGARHLGHMQFSVIQQYLRLQPRLYLLALLLRPDKNYRLLAFPDPARGAQEEDTFIVEDTLPRGTVRFWIPMEKESGRVWNASFERPDIPEASQTFGIPRLMMPSGHKDNRPVAKSYPSARIPQQDHSLLSFELLKMQWLFHRVLALSGAADFATWDENDADSDSENEVDLPISDEELGSFELVPSILGKGESQYTLEMPFRAKHACPFSWIFVRRPIKEKKCIEEMLDPCYMSLTVDQIMSQALNLSDELQTRELFRQALLSCQCPTGLRKPRLAVNDLCNNMDETIPMLVGDEQGIGDES</sequence>